<dbReference type="GO" id="GO:0007165">
    <property type="term" value="P:signal transduction"/>
    <property type="evidence" value="ECO:0007669"/>
    <property type="project" value="InterPro"/>
</dbReference>
<dbReference type="GO" id="GO:0006935">
    <property type="term" value="P:chemotaxis"/>
    <property type="evidence" value="ECO:0007669"/>
    <property type="project" value="InterPro"/>
</dbReference>
<reference evidence="2" key="1">
    <citation type="submission" date="2020-09" db="EMBL/GenBank/DDBJ databases">
        <title>Pelobacter alkaliphilus sp. nov., a novel anaerobic arsenate-reducing bacterium from terrestrial mud volcano.</title>
        <authorList>
            <person name="Khomyakova M.A."/>
            <person name="Merkel A.Y."/>
            <person name="Slobodkin A.I."/>
        </authorList>
    </citation>
    <scope>NUCLEOTIDE SEQUENCE</scope>
    <source>
        <strain evidence="2">M08fum</strain>
    </source>
</reference>
<sequence>MLIFVLADIRFVLDLDHVVEVLEPLSGRLDVQRSDLRQGIVAALEFRHTAIPVIDPTLSLGLVSDLGLTQRSALVLRGTEGNWAILVDRVDGLAPGSLFSRAEIPALLRAAPGCADCQVLLVEDAPLMVFEPERFYGINRAQV</sequence>
<dbReference type="AlphaFoldDB" id="A0A8J6QWS2"/>
<organism evidence="2 3">
    <name type="scientific">Pelovirga terrestris</name>
    <dbReference type="NCBI Taxonomy" id="2771352"/>
    <lineage>
        <taxon>Bacteria</taxon>
        <taxon>Pseudomonadati</taxon>
        <taxon>Thermodesulfobacteriota</taxon>
        <taxon>Desulfuromonadia</taxon>
        <taxon>Geobacterales</taxon>
        <taxon>Geobacteraceae</taxon>
        <taxon>Pelovirga</taxon>
    </lineage>
</organism>
<evidence type="ECO:0000313" key="2">
    <source>
        <dbReference type="EMBL" id="MBD1399387.1"/>
    </source>
</evidence>
<dbReference type="InterPro" id="IPR002545">
    <property type="entry name" value="CheW-lke_dom"/>
</dbReference>
<comment type="caution">
    <text evidence="2">The sequence shown here is derived from an EMBL/GenBank/DDBJ whole genome shotgun (WGS) entry which is preliminary data.</text>
</comment>
<name>A0A8J6QWS2_9BACT</name>
<evidence type="ECO:0000259" key="1">
    <source>
        <dbReference type="PROSITE" id="PS50851"/>
    </source>
</evidence>
<dbReference type="PROSITE" id="PS50851">
    <property type="entry name" value="CHEW"/>
    <property type="match status" value="1"/>
</dbReference>
<keyword evidence="3" id="KW-1185">Reference proteome</keyword>
<gene>
    <name evidence="2" type="ORF">ICT70_01745</name>
</gene>
<dbReference type="EMBL" id="JACWUN010000002">
    <property type="protein sequence ID" value="MBD1399387.1"/>
    <property type="molecule type" value="Genomic_DNA"/>
</dbReference>
<feature type="domain" description="CheW-like" evidence="1">
    <location>
        <begin position="1"/>
        <end position="141"/>
    </location>
</feature>
<proteinExistence type="predicted"/>
<accession>A0A8J6QWS2</accession>
<dbReference type="Pfam" id="PF01584">
    <property type="entry name" value="CheW"/>
    <property type="match status" value="1"/>
</dbReference>
<protein>
    <submittedName>
        <fullName evidence="2">Chemotaxis protein CheW</fullName>
    </submittedName>
</protein>
<dbReference type="Proteomes" id="UP000632828">
    <property type="component" value="Unassembled WGS sequence"/>
</dbReference>
<dbReference type="InterPro" id="IPR036061">
    <property type="entry name" value="CheW-like_dom_sf"/>
</dbReference>
<dbReference type="SUPFAM" id="SSF50341">
    <property type="entry name" value="CheW-like"/>
    <property type="match status" value="1"/>
</dbReference>
<evidence type="ECO:0000313" key="3">
    <source>
        <dbReference type="Proteomes" id="UP000632828"/>
    </source>
</evidence>